<evidence type="ECO:0000256" key="2">
    <source>
        <dbReference type="ARBA" id="ARBA00022729"/>
    </source>
</evidence>
<keyword evidence="2" id="KW-0732">Signal</keyword>
<comment type="caution">
    <text evidence="4">The sequence shown here is derived from an EMBL/GenBank/DDBJ whole genome shotgun (WGS) entry which is preliminary data.</text>
</comment>
<evidence type="ECO:0000313" key="4">
    <source>
        <dbReference type="EMBL" id="CAK1598377.1"/>
    </source>
</evidence>
<proteinExistence type="predicted"/>
<dbReference type="Pfam" id="PF00379">
    <property type="entry name" value="Chitin_bind_4"/>
    <property type="match status" value="1"/>
</dbReference>
<dbReference type="PRINTS" id="PR00947">
    <property type="entry name" value="CUTICLE"/>
</dbReference>
<organism evidence="4 5">
    <name type="scientific">Parnassius mnemosyne</name>
    <name type="common">clouded apollo</name>
    <dbReference type="NCBI Taxonomy" id="213953"/>
    <lineage>
        <taxon>Eukaryota</taxon>
        <taxon>Metazoa</taxon>
        <taxon>Ecdysozoa</taxon>
        <taxon>Arthropoda</taxon>
        <taxon>Hexapoda</taxon>
        <taxon>Insecta</taxon>
        <taxon>Pterygota</taxon>
        <taxon>Neoptera</taxon>
        <taxon>Endopterygota</taxon>
        <taxon>Lepidoptera</taxon>
        <taxon>Glossata</taxon>
        <taxon>Ditrysia</taxon>
        <taxon>Papilionoidea</taxon>
        <taxon>Papilionidae</taxon>
        <taxon>Parnassiinae</taxon>
        <taxon>Parnassini</taxon>
        <taxon>Parnassius</taxon>
        <taxon>Driopa</taxon>
    </lineage>
</organism>
<dbReference type="AlphaFoldDB" id="A0AAV1LW17"/>
<dbReference type="Proteomes" id="UP001314205">
    <property type="component" value="Unassembled WGS sequence"/>
</dbReference>
<dbReference type="EMBL" id="CAVLGL010000104">
    <property type="protein sequence ID" value="CAK1598377.1"/>
    <property type="molecule type" value="Genomic_DNA"/>
</dbReference>
<dbReference type="GO" id="GO:0008010">
    <property type="term" value="F:structural constituent of chitin-based larval cuticle"/>
    <property type="evidence" value="ECO:0007669"/>
    <property type="project" value="TreeGrafter"/>
</dbReference>
<sequence length="141" mass="15628">MQCIHIFLEILKYLRVKTSSTDEYLEALTGFVVIELDVEYLIVFALFVAAAVAVPIDSRDATVITNELNNIGVGDYFYKYETSDGKTASEEGHLKNAGTEDEVLEVRGQYSYPGNDGVVYTITYVANEDGYKAEGAHIPRS</sequence>
<evidence type="ECO:0000256" key="3">
    <source>
        <dbReference type="PROSITE-ProRule" id="PRU00497"/>
    </source>
</evidence>
<dbReference type="PANTHER" id="PTHR10380:SF218">
    <property type="entry name" value="ADULT CUTICLE PROTEIN 65AA-RELATED"/>
    <property type="match status" value="1"/>
</dbReference>
<evidence type="ECO:0000313" key="5">
    <source>
        <dbReference type="Proteomes" id="UP001314205"/>
    </source>
</evidence>
<keyword evidence="5" id="KW-1185">Reference proteome</keyword>
<protein>
    <submittedName>
        <fullName evidence="4">Uncharacterized protein</fullName>
    </submittedName>
</protein>
<name>A0AAV1LW17_9NEOP</name>
<dbReference type="InterPro" id="IPR031311">
    <property type="entry name" value="CHIT_BIND_RR_consensus"/>
</dbReference>
<evidence type="ECO:0000256" key="1">
    <source>
        <dbReference type="ARBA" id="ARBA00022460"/>
    </source>
</evidence>
<dbReference type="GO" id="GO:0062129">
    <property type="term" value="C:chitin-based extracellular matrix"/>
    <property type="evidence" value="ECO:0007669"/>
    <property type="project" value="TreeGrafter"/>
</dbReference>
<accession>A0AAV1LW17</accession>
<dbReference type="InterPro" id="IPR000618">
    <property type="entry name" value="Insect_cuticle"/>
</dbReference>
<dbReference type="PANTHER" id="PTHR10380">
    <property type="entry name" value="CUTICLE PROTEIN"/>
    <property type="match status" value="1"/>
</dbReference>
<dbReference type="PROSITE" id="PS00233">
    <property type="entry name" value="CHIT_BIND_RR_1"/>
    <property type="match status" value="1"/>
</dbReference>
<gene>
    <name evidence="4" type="ORF">PARMNEM_LOCUS17373</name>
</gene>
<dbReference type="PROSITE" id="PS51155">
    <property type="entry name" value="CHIT_BIND_RR_2"/>
    <property type="match status" value="1"/>
</dbReference>
<dbReference type="InterPro" id="IPR050468">
    <property type="entry name" value="Cuticle_Struct_Prot"/>
</dbReference>
<reference evidence="4 5" key="1">
    <citation type="submission" date="2023-11" db="EMBL/GenBank/DDBJ databases">
        <authorList>
            <person name="Hedman E."/>
            <person name="Englund M."/>
            <person name="Stromberg M."/>
            <person name="Nyberg Akerstrom W."/>
            <person name="Nylinder S."/>
            <person name="Jareborg N."/>
            <person name="Kallberg Y."/>
            <person name="Kronander E."/>
        </authorList>
    </citation>
    <scope>NUCLEOTIDE SEQUENCE [LARGE SCALE GENOMIC DNA]</scope>
</reference>
<keyword evidence="1 3" id="KW-0193">Cuticle</keyword>